<keyword evidence="2" id="KW-1185">Reference proteome</keyword>
<comment type="caution">
    <text evidence="1">The sequence shown here is derived from an EMBL/GenBank/DDBJ whole genome shotgun (WGS) entry which is preliminary data.</text>
</comment>
<reference evidence="1 2" key="1">
    <citation type="submission" date="2023-01" db="EMBL/GenBank/DDBJ databases">
        <title>Genome-based reclassification of Anoxybacillus geothermalis as a later heterotypic synonym of Anoxybacillus rupiensis.</title>
        <authorList>
            <person name="Inan Bektas K."/>
            <person name="Canakci S."/>
            <person name="Belduz A.A."/>
            <person name="Guler H.H."/>
        </authorList>
    </citation>
    <scope>NUCLEOTIDE SEQUENCE [LARGE SCALE GENOMIC DNA]</scope>
    <source>
        <strain evidence="1 2">DSM 17127</strain>
    </source>
</reference>
<accession>A0ABT5W6X1</accession>
<gene>
    <name evidence="1" type="ORF">PNH38_08035</name>
</gene>
<dbReference type="Proteomes" id="UP001213979">
    <property type="component" value="Unassembled WGS sequence"/>
</dbReference>
<evidence type="ECO:0000313" key="1">
    <source>
        <dbReference type="EMBL" id="MDE8563831.1"/>
    </source>
</evidence>
<evidence type="ECO:0000313" key="2">
    <source>
        <dbReference type="Proteomes" id="UP001213979"/>
    </source>
</evidence>
<dbReference type="EMBL" id="JAQOTG010000005">
    <property type="protein sequence ID" value="MDE8563831.1"/>
    <property type="molecule type" value="Genomic_DNA"/>
</dbReference>
<protein>
    <submittedName>
        <fullName evidence="1">Uncharacterized protein</fullName>
    </submittedName>
</protein>
<proteinExistence type="predicted"/>
<sequence length="42" mass="4966">MERQADDEQTLSYCATCLVDERLDSIRIFAQPRFLSEKRQDS</sequence>
<organism evidence="1 2">
    <name type="scientific">Anoxybacteroides rupiense</name>
    <dbReference type="NCBI Taxonomy" id="311460"/>
    <lineage>
        <taxon>Bacteria</taxon>
        <taxon>Bacillati</taxon>
        <taxon>Bacillota</taxon>
        <taxon>Bacilli</taxon>
        <taxon>Bacillales</taxon>
        <taxon>Anoxybacillaceae</taxon>
        <taxon>Anoxybacteroides</taxon>
    </lineage>
</organism>
<name>A0ABT5W6X1_9BACL</name>